<feature type="domain" description="C3H1-type" evidence="6">
    <location>
        <begin position="84"/>
        <end position="112"/>
    </location>
</feature>
<keyword evidence="2" id="KW-0677">Repeat</keyword>
<keyword evidence="1 5" id="KW-0479">Metal-binding</keyword>
<feature type="zinc finger region" description="C3H1-type" evidence="5">
    <location>
        <begin position="84"/>
        <end position="112"/>
    </location>
</feature>
<dbReference type="Pfam" id="PF00642">
    <property type="entry name" value="zf-CCCH"/>
    <property type="match status" value="2"/>
</dbReference>
<dbReference type="Gene3D" id="4.10.1000.10">
    <property type="entry name" value="Zinc finger, CCCH-type"/>
    <property type="match status" value="2"/>
</dbReference>
<reference evidence="7" key="1">
    <citation type="submission" date="2022-12" db="EMBL/GenBank/DDBJ databases">
        <authorList>
            <person name="Webb A."/>
        </authorList>
    </citation>
    <scope>NUCLEOTIDE SEQUENCE</scope>
    <source>
        <strain evidence="7">Hp1</strain>
    </source>
</reference>
<dbReference type="SMART" id="SM00356">
    <property type="entry name" value="ZnF_C3H1"/>
    <property type="match status" value="2"/>
</dbReference>
<dbReference type="InterPro" id="IPR036855">
    <property type="entry name" value="Znf_CCCH_sf"/>
</dbReference>
<dbReference type="GO" id="GO:0008270">
    <property type="term" value="F:zinc ion binding"/>
    <property type="evidence" value="ECO:0007669"/>
    <property type="project" value="UniProtKB-KW"/>
</dbReference>
<gene>
    <name evidence="7" type="ORF">HBR001_LOCUS1467</name>
</gene>
<dbReference type="FunFam" id="4.10.1000.10:FF:000002">
    <property type="entry name" value="Zinc finger protein 36, C3H1 type-like 1"/>
    <property type="match status" value="1"/>
</dbReference>
<keyword evidence="8" id="KW-1185">Reference proteome</keyword>
<dbReference type="InterPro" id="IPR045877">
    <property type="entry name" value="ZFP36-like"/>
</dbReference>
<evidence type="ECO:0000256" key="4">
    <source>
        <dbReference type="ARBA" id="ARBA00022833"/>
    </source>
</evidence>
<dbReference type="SUPFAM" id="SSF90229">
    <property type="entry name" value="CCCH zinc finger"/>
    <property type="match status" value="2"/>
</dbReference>
<comment type="caution">
    <text evidence="7">The sequence shown here is derived from an EMBL/GenBank/DDBJ whole genome shotgun (WGS) entry which is preliminary data.</text>
</comment>
<evidence type="ECO:0000256" key="1">
    <source>
        <dbReference type="ARBA" id="ARBA00022723"/>
    </source>
</evidence>
<dbReference type="FunFam" id="4.10.1000.10:FF:000001">
    <property type="entry name" value="zinc finger CCCH domain-containing protein 15-like"/>
    <property type="match status" value="1"/>
</dbReference>
<accession>A0AAV0T7I8</accession>
<keyword evidence="4 5" id="KW-0862">Zinc</keyword>
<dbReference type="GO" id="GO:0003729">
    <property type="term" value="F:mRNA binding"/>
    <property type="evidence" value="ECO:0007669"/>
    <property type="project" value="InterPro"/>
</dbReference>
<keyword evidence="3 5" id="KW-0863">Zinc-finger</keyword>
<dbReference type="PANTHER" id="PTHR12547">
    <property type="entry name" value="CCCH ZINC FINGER/TIS11-RELATED"/>
    <property type="match status" value="1"/>
</dbReference>
<dbReference type="EMBL" id="CANTFL010000144">
    <property type="protein sequence ID" value="CAI5715587.1"/>
    <property type="molecule type" value="Genomic_DNA"/>
</dbReference>
<evidence type="ECO:0000313" key="7">
    <source>
        <dbReference type="EMBL" id="CAI5715587.1"/>
    </source>
</evidence>
<evidence type="ECO:0000313" key="8">
    <source>
        <dbReference type="Proteomes" id="UP001162031"/>
    </source>
</evidence>
<name>A0AAV0T7I8_HYABA</name>
<feature type="zinc finger region" description="C3H1-type" evidence="5">
    <location>
        <begin position="46"/>
        <end position="74"/>
    </location>
</feature>
<dbReference type="InterPro" id="IPR000571">
    <property type="entry name" value="Znf_CCCH"/>
</dbReference>
<organism evidence="7 8">
    <name type="scientific">Hyaloperonospora brassicae</name>
    <name type="common">Brassica downy mildew</name>
    <name type="synonym">Peronospora brassicae</name>
    <dbReference type="NCBI Taxonomy" id="162125"/>
    <lineage>
        <taxon>Eukaryota</taxon>
        <taxon>Sar</taxon>
        <taxon>Stramenopiles</taxon>
        <taxon>Oomycota</taxon>
        <taxon>Peronosporomycetes</taxon>
        <taxon>Peronosporales</taxon>
        <taxon>Peronosporaceae</taxon>
        <taxon>Hyaloperonospora</taxon>
    </lineage>
</organism>
<dbReference type="Proteomes" id="UP001162031">
    <property type="component" value="Unassembled WGS sequence"/>
</dbReference>
<dbReference type="PANTHER" id="PTHR12547:SF18">
    <property type="entry name" value="PROTEIN TIS11"/>
    <property type="match status" value="1"/>
</dbReference>
<dbReference type="AlphaFoldDB" id="A0AAV0T7I8"/>
<dbReference type="PROSITE" id="PS50103">
    <property type="entry name" value="ZF_C3H1"/>
    <property type="match status" value="2"/>
</dbReference>
<proteinExistence type="predicted"/>
<evidence type="ECO:0000256" key="2">
    <source>
        <dbReference type="ARBA" id="ARBA00022737"/>
    </source>
</evidence>
<protein>
    <recommendedName>
        <fullName evidence="6">C3H1-type domain-containing protein</fullName>
    </recommendedName>
</protein>
<sequence>MATTTTTTDMESMDTSSYNNANRMHVLANGDIVDCGRLPQTARNNLYKTELCKHYTENGSCRYGPKCQFAHGEDELRGVLRHPKYKTTRCKAFLSTGKCMYGSRCRFIHTRYPGEEDQRFVNYGSSDLSSTESESDELEAMPSHGDLLVNPYGSALEPIDLSQPFSGFHQSMSLAPLSCLTASSSSQPEFDSYLSYDPFRHYAFPSSDLSCCDQRSSITSSSSADALSALSPRSSSSTESVTSKFSRLTIFQRICREDA</sequence>
<evidence type="ECO:0000256" key="3">
    <source>
        <dbReference type="ARBA" id="ARBA00022771"/>
    </source>
</evidence>
<evidence type="ECO:0000259" key="6">
    <source>
        <dbReference type="PROSITE" id="PS50103"/>
    </source>
</evidence>
<feature type="domain" description="C3H1-type" evidence="6">
    <location>
        <begin position="46"/>
        <end position="74"/>
    </location>
</feature>
<evidence type="ECO:0000256" key="5">
    <source>
        <dbReference type="PROSITE-ProRule" id="PRU00723"/>
    </source>
</evidence>